<reference evidence="1 2" key="1">
    <citation type="submission" date="2020-08" db="EMBL/GenBank/DDBJ databases">
        <title>Genomic Encyclopedia of Type Strains, Phase IV (KMG-IV): sequencing the most valuable type-strain genomes for metagenomic binning, comparative biology and taxonomic classification.</title>
        <authorList>
            <person name="Goeker M."/>
        </authorList>
    </citation>
    <scope>NUCLEOTIDE SEQUENCE [LARGE SCALE GENOMIC DNA]</scope>
    <source>
        <strain evidence="1 2">DSM 29568</strain>
    </source>
</reference>
<proteinExistence type="predicted"/>
<protein>
    <submittedName>
        <fullName evidence="1">Uncharacterized protein</fullName>
    </submittedName>
</protein>
<evidence type="ECO:0000313" key="2">
    <source>
        <dbReference type="Proteomes" id="UP000553034"/>
    </source>
</evidence>
<comment type="caution">
    <text evidence="1">The sequence shown here is derived from an EMBL/GenBank/DDBJ whole genome shotgun (WGS) entry which is preliminary data.</text>
</comment>
<name>A0A840EVL4_9FLAO</name>
<accession>A0A840EVL4</accession>
<organism evidence="1 2">
    <name type="scientific">Mesonia hippocampi</name>
    <dbReference type="NCBI Taxonomy" id="1628250"/>
    <lineage>
        <taxon>Bacteria</taxon>
        <taxon>Pseudomonadati</taxon>
        <taxon>Bacteroidota</taxon>
        <taxon>Flavobacteriia</taxon>
        <taxon>Flavobacteriales</taxon>
        <taxon>Flavobacteriaceae</taxon>
        <taxon>Mesonia</taxon>
    </lineage>
</organism>
<keyword evidence="2" id="KW-1185">Reference proteome</keyword>
<evidence type="ECO:0000313" key="1">
    <source>
        <dbReference type="EMBL" id="MBB4119556.1"/>
    </source>
</evidence>
<dbReference type="EMBL" id="JACIFO010000007">
    <property type="protein sequence ID" value="MBB4119556.1"/>
    <property type="molecule type" value="Genomic_DNA"/>
</dbReference>
<dbReference type="RefSeq" id="WP_183477903.1">
    <property type="nucleotide sequence ID" value="NZ_JACIFO010000007.1"/>
</dbReference>
<gene>
    <name evidence="1" type="ORF">GGR32_001858</name>
</gene>
<sequence>MNIITKENYSIIVGEDENIEILFQAISDAYKEVEAGNIIIDLQKNEQITIDNLLLFQELANKHRAAKHSFVIINNSLLLEDIPEELIVVPTLLEAEDIIQMEDIERDLDVF</sequence>
<dbReference type="Proteomes" id="UP000553034">
    <property type="component" value="Unassembled WGS sequence"/>
</dbReference>
<dbReference type="AlphaFoldDB" id="A0A840EVL4"/>